<proteinExistence type="predicted"/>
<gene>
    <name evidence="1" type="ORF">BCF53_12314</name>
</gene>
<dbReference type="AlphaFoldDB" id="A0A4R3HUB5"/>
<evidence type="ECO:0008006" key="3">
    <source>
        <dbReference type="Google" id="ProtNLM"/>
    </source>
</evidence>
<dbReference type="InterPro" id="IPR052755">
    <property type="entry name" value="Lysozyme_Inhibitor_LprI"/>
</dbReference>
<comment type="caution">
    <text evidence="1">The sequence shown here is derived from an EMBL/GenBank/DDBJ whole genome shotgun (WGS) entry which is preliminary data.</text>
</comment>
<dbReference type="GO" id="GO:0005576">
    <property type="term" value="C:extracellular region"/>
    <property type="evidence" value="ECO:0007669"/>
    <property type="project" value="TreeGrafter"/>
</dbReference>
<dbReference type="RefSeq" id="WP_132703723.1">
    <property type="nucleotide sequence ID" value="NZ_SLZR01000023.1"/>
</dbReference>
<dbReference type="EMBL" id="SLZR01000023">
    <property type="protein sequence ID" value="TCS36692.1"/>
    <property type="molecule type" value="Genomic_DNA"/>
</dbReference>
<evidence type="ECO:0000313" key="1">
    <source>
        <dbReference type="EMBL" id="TCS36692.1"/>
    </source>
</evidence>
<dbReference type="OrthoDB" id="5348860at2"/>
<name>A0A4R3HUB5_9GAMM</name>
<sequence length="325" mass="37086">MNVMFSRMNMVLLCLVVCLIFAMPTKAFADYFSLLRKSTAIDAAEYIEDNLVNRIGIYWIPGAGSHRQADVIRIHKTWIEPSRTGGNYHVKILFEHIYHAPNFSVDEEGNVLANVKFYQVPRSILPLESSDLRDRRIDLAFLYLYENGSFTRLAELIGKGIEEGRNSNFVLSEDVLSHFYQFTYKAFCGASSCDLPQTVSVAPNSDEWGWEEHSVVFNSPLIIPPNLSYPSFNCQKAGTPVEHAICDSDLISKLDRELADRYTIYKVFVPYGEDYFAEEVKADQIEWVASRSECVDDEAVALDCLAEKYINRINELKLHPNPRLL</sequence>
<dbReference type="Proteomes" id="UP000295793">
    <property type="component" value="Unassembled WGS sequence"/>
</dbReference>
<keyword evidence="2" id="KW-1185">Reference proteome</keyword>
<reference evidence="1 2" key="1">
    <citation type="submission" date="2019-03" db="EMBL/GenBank/DDBJ databases">
        <title>Genomic Encyclopedia of Archaeal and Bacterial Type Strains, Phase II (KMG-II): from individual species to whole genera.</title>
        <authorList>
            <person name="Goeker M."/>
        </authorList>
    </citation>
    <scope>NUCLEOTIDE SEQUENCE [LARGE SCALE GENOMIC DNA]</scope>
    <source>
        <strain evidence="1 2">DSM 15388</strain>
    </source>
</reference>
<protein>
    <recommendedName>
        <fullName evidence="3">Lysozyme inhibitor LprI N-terminal domain-containing protein</fullName>
    </recommendedName>
</protein>
<dbReference type="PANTHER" id="PTHR37549:SF1">
    <property type="entry name" value="LIPOPROTEIN LPRI"/>
    <property type="match status" value="1"/>
</dbReference>
<organism evidence="1 2">
    <name type="scientific">Reinekea marinisedimentorum</name>
    <dbReference type="NCBI Taxonomy" id="230495"/>
    <lineage>
        <taxon>Bacteria</taxon>
        <taxon>Pseudomonadati</taxon>
        <taxon>Pseudomonadota</taxon>
        <taxon>Gammaproteobacteria</taxon>
        <taxon>Oceanospirillales</taxon>
        <taxon>Saccharospirillaceae</taxon>
        <taxon>Reinekea</taxon>
    </lineage>
</organism>
<accession>A0A4R3HUB5</accession>
<dbReference type="PANTHER" id="PTHR37549">
    <property type="entry name" value="LIPOPROTEIN LPRI"/>
    <property type="match status" value="1"/>
</dbReference>
<evidence type="ECO:0000313" key="2">
    <source>
        <dbReference type="Proteomes" id="UP000295793"/>
    </source>
</evidence>